<keyword evidence="4" id="KW-1185">Reference proteome</keyword>
<dbReference type="Pfam" id="PF00196">
    <property type="entry name" value="GerE"/>
    <property type="match status" value="1"/>
</dbReference>
<accession>A0ABM6M783</accession>
<dbReference type="SMART" id="SM00421">
    <property type="entry name" value="HTH_LUXR"/>
    <property type="match status" value="1"/>
</dbReference>
<feature type="domain" description="HTH luxR-type" evidence="2">
    <location>
        <begin position="11"/>
        <end position="76"/>
    </location>
</feature>
<feature type="region of interest" description="Disordered" evidence="1">
    <location>
        <begin position="83"/>
        <end position="105"/>
    </location>
</feature>
<dbReference type="RefSeq" id="WP_117352302.1">
    <property type="nucleotide sequence ID" value="NZ_CP020083.1"/>
</dbReference>
<dbReference type="Proteomes" id="UP000258016">
    <property type="component" value="Chromosome"/>
</dbReference>
<evidence type="ECO:0000259" key="2">
    <source>
        <dbReference type="PROSITE" id="PS50043"/>
    </source>
</evidence>
<evidence type="ECO:0000313" key="3">
    <source>
        <dbReference type="EMBL" id="ASR51721.1"/>
    </source>
</evidence>
<dbReference type="InterPro" id="IPR036388">
    <property type="entry name" value="WH-like_DNA-bd_sf"/>
</dbReference>
<dbReference type="CDD" id="cd06170">
    <property type="entry name" value="LuxR_C_like"/>
    <property type="match status" value="1"/>
</dbReference>
<sequence>MSALPPTIVTPAIEPAKLNAKELEILRLLAEGHTVKSIAAGLNRSEASINERLREARRKTEVGSSRELARLLDAQKIWDRKIDLSSQSPSTDSSDRPPHRHGPWSKGKMMMLIALPLAAAGLLMTSIGAFEDVVAPGSEAVVPAGASPLVGTWSLDVAQIPSAERPRAVTIAFREATEGHWNTRVEIIAPDGSRMTAESTARLDGVAVPVTGNMGFIDSISLRQPEPATLVMTLARDGKRVSTRVYTSAKDAQTMTETIVWAAEGMPDIVTTTFNRTS</sequence>
<name>A0ABM6M783_9SPHN</name>
<protein>
    <submittedName>
        <fullName evidence="3">Helix-turn-helix transcriptional regulator</fullName>
    </submittedName>
</protein>
<evidence type="ECO:0000256" key="1">
    <source>
        <dbReference type="SAM" id="MobiDB-lite"/>
    </source>
</evidence>
<dbReference type="InterPro" id="IPR000792">
    <property type="entry name" value="Tscrpt_reg_LuxR_C"/>
</dbReference>
<dbReference type="GeneID" id="303485865"/>
<reference evidence="3 4" key="1">
    <citation type="submission" date="2017-03" db="EMBL/GenBank/DDBJ databases">
        <title>Complete genome sequence of Blastomonas fulva degrading microcsystin LR.</title>
        <authorList>
            <person name="Lee H.-g."/>
            <person name="Jin L."/>
            <person name="oh H.-M."/>
        </authorList>
    </citation>
    <scope>NUCLEOTIDE SEQUENCE [LARGE SCALE GENOMIC DNA]</scope>
    <source>
        <strain evidence="3 4">T2</strain>
    </source>
</reference>
<organism evidence="3 4">
    <name type="scientific">Blastomonas fulva</name>
    <dbReference type="NCBI Taxonomy" id="1550728"/>
    <lineage>
        <taxon>Bacteria</taxon>
        <taxon>Pseudomonadati</taxon>
        <taxon>Pseudomonadota</taxon>
        <taxon>Alphaproteobacteria</taxon>
        <taxon>Sphingomonadales</taxon>
        <taxon>Sphingomonadaceae</taxon>
        <taxon>Blastomonas</taxon>
    </lineage>
</organism>
<dbReference type="EMBL" id="CP020083">
    <property type="protein sequence ID" value="ASR51721.1"/>
    <property type="molecule type" value="Genomic_DNA"/>
</dbReference>
<dbReference type="SUPFAM" id="SSF46894">
    <property type="entry name" value="C-terminal effector domain of the bipartite response regulators"/>
    <property type="match status" value="1"/>
</dbReference>
<gene>
    <name evidence="3" type="ORF">B5J99_09820</name>
</gene>
<dbReference type="InterPro" id="IPR016032">
    <property type="entry name" value="Sig_transdc_resp-reg_C-effctor"/>
</dbReference>
<proteinExistence type="predicted"/>
<evidence type="ECO:0000313" key="4">
    <source>
        <dbReference type="Proteomes" id="UP000258016"/>
    </source>
</evidence>
<dbReference type="Gene3D" id="1.10.10.10">
    <property type="entry name" value="Winged helix-like DNA-binding domain superfamily/Winged helix DNA-binding domain"/>
    <property type="match status" value="1"/>
</dbReference>
<dbReference type="PROSITE" id="PS50043">
    <property type="entry name" value="HTH_LUXR_2"/>
    <property type="match status" value="1"/>
</dbReference>